<reference evidence="1" key="1">
    <citation type="journal article" date="2021" name="Genome Biol. Evol.">
        <title>A High-Quality Reference Genome for a Parasitic Bivalve with Doubly Uniparental Inheritance (Bivalvia: Unionida).</title>
        <authorList>
            <person name="Smith C.H."/>
        </authorList>
    </citation>
    <scope>NUCLEOTIDE SEQUENCE</scope>
    <source>
        <strain evidence="1">CHS0354</strain>
    </source>
</reference>
<dbReference type="GO" id="GO:0035499">
    <property type="term" value="P:carnosine biosynthetic process"/>
    <property type="evidence" value="ECO:0007669"/>
    <property type="project" value="InterPro"/>
</dbReference>
<proteinExistence type="predicted"/>
<reference evidence="1" key="2">
    <citation type="journal article" date="2021" name="Genome Biol. Evol.">
        <title>Developing a high-quality reference genome for a parasitic bivalve with doubly uniparental inheritance (Bivalvia: Unionida).</title>
        <authorList>
            <person name="Smith C.H."/>
        </authorList>
    </citation>
    <scope>NUCLEOTIDE SEQUENCE</scope>
    <source>
        <strain evidence="1">CHS0354</strain>
        <tissue evidence="1">Mantle</tissue>
    </source>
</reference>
<dbReference type="InterPro" id="IPR031046">
    <property type="entry name" value="CARNS1"/>
</dbReference>
<reference evidence="1" key="3">
    <citation type="submission" date="2023-05" db="EMBL/GenBank/DDBJ databases">
        <authorList>
            <person name="Smith C.H."/>
        </authorList>
    </citation>
    <scope>NUCLEOTIDE SEQUENCE</scope>
    <source>
        <strain evidence="1">CHS0354</strain>
        <tissue evidence="1">Mantle</tissue>
    </source>
</reference>
<dbReference type="PANTHER" id="PTHR48066">
    <property type="entry name" value="CARNOSINE SYNTHASE 1"/>
    <property type="match status" value="1"/>
</dbReference>
<name>A0AAE0SKN0_9BIVA</name>
<organism evidence="1 2">
    <name type="scientific">Potamilus streckersoni</name>
    <dbReference type="NCBI Taxonomy" id="2493646"/>
    <lineage>
        <taxon>Eukaryota</taxon>
        <taxon>Metazoa</taxon>
        <taxon>Spiralia</taxon>
        <taxon>Lophotrochozoa</taxon>
        <taxon>Mollusca</taxon>
        <taxon>Bivalvia</taxon>
        <taxon>Autobranchia</taxon>
        <taxon>Heteroconchia</taxon>
        <taxon>Palaeoheterodonta</taxon>
        <taxon>Unionida</taxon>
        <taxon>Unionoidea</taxon>
        <taxon>Unionidae</taxon>
        <taxon>Ambleminae</taxon>
        <taxon>Lampsilini</taxon>
        <taxon>Potamilus</taxon>
    </lineage>
</organism>
<dbReference type="GO" id="GO:0047730">
    <property type="term" value="F:carnosine synthase activity"/>
    <property type="evidence" value="ECO:0007669"/>
    <property type="project" value="InterPro"/>
</dbReference>
<protein>
    <submittedName>
        <fullName evidence="1">Uncharacterized protein</fullName>
    </submittedName>
</protein>
<dbReference type="EMBL" id="JAEAOA010002171">
    <property type="protein sequence ID" value="KAK3593501.1"/>
    <property type="molecule type" value="Genomic_DNA"/>
</dbReference>
<evidence type="ECO:0000313" key="2">
    <source>
        <dbReference type="Proteomes" id="UP001195483"/>
    </source>
</evidence>
<dbReference type="Proteomes" id="UP001195483">
    <property type="component" value="Unassembled WGS sequence"/>
</dbReference>
<dbReference type="AlphaFoldDB" id="A0AAE0SKN0"/>
<gene>
    <name evidence="1" type="ORF">CHS0354_037024</name>
</gene>
<dbReference type="GO" id="GO:0016887">
    <property type="term" value="F:ATP hydrolysis activity"/>
    <property type="evidence" value="ECO:0007669"/>
    <property type="project" value="InterPro"/>
</dbReference>
<accession>A0AAE0SKN0</accession>
<comment type="caution">
    <text evidence="1">The sequence shown here is derived from an EMBL/GenBank/DDBJ whole genome shotgun (WGS) entry which is preliminary data.</text>
</comment>
<keyword evidence="2" id="KW-1185">Reference proteome</keyword>
<sequence length="407" mass="46139">MLLVLSSVWLSKKKSKSNKGLYSLNVLKAIAFGVAGQTVLETYAPPRRVTYFMNLFTNANTPGQMVAGKDIEDNLDCPTSSSVNLRRLTDNILWTHHLMSKVGLTFPETVGFVFDTDMAFSNDISGIRVVHVDNKKTNLENVVSAEVRIFLESCLQTEVTMIVVKTSGNMWRDNRSLTFHSCNDFEEITNNVLRLLAVINKGDAVLMETFIETIKPDKVAKVSRWSCAKDCAIRMRSIVSCGISLVRVHVKEDDTICQPLNVTLNGYGLFDESEIERFEKDVREKSTHVLDSIMSYESELSTSERGGLFAETDVIGIDFMITRRNSSVLTPVVIAVDSHNCIYRKMPDFRELVSKDERRVSWVSCRYHDHKISEIRYGRKENTCGRIRWLQQTVYLDSSTRNGNTGK</sequence>
<dbReference type="PANTHER" id="PTHR48066:SF1">
    <property type="entry name" value="CARNOSINE SYNTHASE 1"/>
    <property type="match status" value="1"/>
</dbReference>
<evidence type="ECO:0000313" key="1">
    <source>
        <dbReference type="EMBL" id="KAK3593501.1"/>
    </source>
</evidence>